<keyword evidence="3" id="KW-1185">Reference proteome</keyword>
<sequence length="191" mass="20843">MEALSRDAVFIMDVASVAGRVGNKIRVEAAHIVASLSYSSESALETLLRLQTPASPYSPYPTFRPPIPSHYDPRTFELCELSEIVDPSKYDLRPETTGLMRMEMKEPLGLIFAIETLDILLPPLLSPSPATPTPSSNSSPPPHAPPTAAKRSPPTSRAPNANPKRRKVQEAQLGEGRLAHIALRLAPRSLY</sequence>
<evidence type="ECO:0000313" key="3">
    <source>
        <dbReference type="Proteomes" id="UP000541558"/>
    </source>
</evidence>
<accession>A0A8H5C9Y8</accession>
<evidence type="ECO:0000256" key="1">
    <source>
        <dbReference type="SAM" id="MobiDB-lite"/>
    </source>
</evidence>
<proteinExistence type="predicted"/>
<evidence type="ECO:0000313" key="2">
    <source>
        <dbReference type="EMBL" id="KAF5337952.1"/>
    </source>
</evidence>
<protein>
    <submittedName>
        <fullName evidence="2">Uncharacterized protein</fullName>
    </submittedName>
</protein>
<dbReference type="AlphaFoldDB" id="A0A8H5C9Y8"/>
<comment type="caution">
    <text evidence="2">The sequence shown here is derived from an EMBL/GenBank/DDBJ whole genome shotgun (WGS) entry which is preliminary data.</text>
</comment>
<feature type="region of interest" description="Disordered" evidence="1">
    <location>
        <begin position="125"/>
        <end position="177"/>
    </location>
</feature>
<reference evidence="2 3" key="1">
    <citation type="journal article" date="2020" name="ISME J.">
        <title>Uncovering the hidden diversity of litter-decomposition mechanisms in mushroom-forming fungi.</title>
        <authorList>
            <person name="Floudas D."/>
            <person name="Bentzer J."/>
            <person name="Ahren D."/>
            <person name="Johansson T."/>
            <person name="Persson P."/>
            <person name="Tunlid A."/>
        </authorList>
    </citation>
    <scope>NUCLEOTIDE SEQUENCE [LARGE SCALE GENOMIC DNA]</scope>
    <source>
        <strain evidence="2 3">CBS 175.51</strain>
    </source>
</reference>
<gene>
    <name evidence="2" type="ORF">D9611_015025</name>
</gene>
<name>A0A8H5C9Y8_9AGAR</name>
<dbReference type="EMBL" id="JAACJK010000022">
    <property type="protein sequence ID" value="KAF5337952.1"/>
    <property type="molecule type" value="Genomic_DNA"/>
</dbReference>
<organism evidence="2 3">
    <name type="scientific">Ephemerocybe angulata</name>
    <dbReference type="NCBI Taxonomy" id="980116"/>
    <lineage>
        <taxon>Eukaryota</taxon>
        <taxon>Fungi</taxon>
        <taxon>Dikarya</taxon>
        <taxon>Basidiomycota</taxon>
        <taxon>Agaricomycotina</taxon>
        <taxon>Agaricomycetes</taxon>
        <taxon>Agaricomycetidae</taxon>
        <taxon>Agaricales</taxon>
        <taxon>Agaricineae</taxon>
        <taxon>Psathyrellaceae</taxon>
        <taxon>Ephemerocybe</taxon>
    </lineage>
</organism>
<dbReference type="Proteomes" id="UP000541558">
    <property type="component" value="Unassembled WGS sequence"/>
</dbReference>